<dbReference type="STRING" id="490189.SAMN02927903_01196"/>
<evidence type="ECO:0000313" key="4">
    <source>
        <dbReference type="Proteomes" id="UP000199354"/>
    </source>
</evidence>
<dbReference type="InterPro" id="IPR045474">
    <property type="entry name" value="GEVED"/>
</dbReference>
<reference evidence="3 4" key="1">
    <citation type="submission" date="2016-10" db="EMBL/GenBank/DDBJ databases">
        <authorList>
            <person name="de Groot N.N."/>
        </authorList>
    </citation>
    <scope>NUCLEOTIDE SEQUENCE [LARGE SCALE GENOMIC DNA]</scope>
    <source>
        <strain evidence="3 4">CGMCC 1.7031</strain>
    </source>
</reference>
<feature type="signal peptide" evidence="1">
    <location>
        <begin position="1"/>
        <end position="26"/>
    </location>
</feature>
<dbReference type="Pfam" id="PF00041">
    <property type="entry name" value="fn3"/>
    <property type="match status" value="1"/>
</dbReference>
<dbReference type="PROSITE" id="PS50853">
    <property type="entry name" value="FN3"/>
    <property type="match status" value="2"/>
</dbReference>
<organism evidence="3 4">
    <name type="scientific">Flavobacterium caeni</name>
    <dbReference type="NCBI Taxonomy" id="490189"/>
    <lineage>
        <taxon>Bacteria</taxon>
        <taxon>Pseudomonadati</taxon>
        <taxon>Bacteroidota</taxon>
        <taxon>Flavobacteriia</taxon>
        <taxon>Flavobacteriales</taxon>
        <taxon>Flavobacteriaceae</taxon>
        <taxon>Flavobacterium</taxon>
    </lineage>
</organism>
<keyword evidence="4" id="KW-1185">Reference proteome</keyword>
<feature type="chain" id="PRO_5011700594" evidence="1">
    <location>
        <begin position="27"/>
        <end position="1631"/>
    </location>
</feature>
<dbReference type="Pfam" id="PF21722">
    <property type="entry name" value="Gly_rich_2"/>
    <property type="match status" value="1"/>
</dbReference>
<gene>
    <name evidence="3" type="ORF">SAMN02927903_01196</name>
</gene>
<dbReference type="SMART" id="SM00060">
    <property type="entry name" value="FN3"/>
    <property type="match status" value="3"/>
</dbReference>
<dbReference type="InterPro" id="IPR003961">
    <property type="entry name" value="FN3_dom"/>
</dbReference>
<dbReference type="Gene3D" id="2.60.40.10">
    <property type="entry name" value="Immunoglobulins"/>
    <property type="match status" value="2"/>
</dbReference>
<dbReference type="CDD" id="cd00063">
    <property type="entry name" value="FN3"/>
    <property type="match status" value="2"/>
</dbReference>
<dbReference type="InterPro" id="IPR049304">
    <property type="entry name" value="Gly_rich_dom"/>
</dbReference>
<feature type="domain" description="Fibronectin type-III" evidence="2">
    <location>
        <begin position="636"/>
        <end position="731"/>
    </location>
</feature>
<sequence length="1631" mass="169072">MNKCYSLVRNCLPLVFLICLAQTAFSQIVLTHNTPGPGTWVCPPGVTSVTVETWGGGGGGGYSRGLAGNGAGGGGGGGYTTATFAVTAGTTYHYVVGAGGAGGIQGPSTPVAAQPGGLSCFTTAINCTGTVLSSANGGLAGAFANLPVGPQSALGGAGGAAGTFSGTGAAYSGGNGANGIGSTNAAVGGGGGGGGGASTTGPGGNATGKTGGAGAAVGGGNGANGLFSSAGSAGATIGGGGSGGHRTTASGNVNGGAGAGGQVRITYATPPCFPPAQATALTWGTNTTTTISGSFSGSANGYLVVRSNTATPPSQPVNGVTYSAANIGTLGAGLTFVQSGASTAFTTTGLTGNTRYYFFVYAFTNSMCLGGPTYNTTGALAGNSITCPNIPNTVTTSAIGTSNFTLNWTAPTGGSAAAVTYIIQVTTDPGYTADVAGSPFSVVAPGVNRVITGLSPTTTYYYRILASNGCSSNNVSGSITTIGSYCASTSTGSGFYIDRFSTTGGILNITNNTSGFSPTGYGNFTSMVVSQNAGVNVNFSAGFYDGIFNTYGFTIWVDWNNDAVFGAGEQVFATNAYVVSAAGSFPIPVATAPGGYRMRIRANYLSTTPAACGSITSGETEDYTLVVAPPLPCSGNPTSLSANILTANSVTLSWVAASPAPANGYHYYISTSATNPLASTTPTGSVATGTSVTITPLTAGVRYYYWIRSNCGGALGQGAWMGPQSFLIPTCGIGNSTGTTTLGCHNVVSGGLGLNGADVPPTNCTSGSCVTLEANYLQVNAPTNYTVASIPYAPPYQFNCLKNPVSVNDDDVWSPIVNLPFNFCFYGNNYSQCLISSNGAITFDLTNNTPGGTSAWSFANNLPSTNLFRNAIFGVYHDIDPRVGGEVGWELITLNTGCRALVAAWHDIPMYSSTCNSMLYTGMMVLYENTNVIDVFIEQKPVCGSWNSGNAVVGVQNAAGTAAVVPPGRNSLDPDWTVTNEAWRFTPSGATTASINWYEGAGTSGPIVGTGNTLSVCPGSTTIYTAEVTYNLCSGRQVVVSDQTTVTVNANKTWNGSVSTAWNNAANWTPSGVPTNLQCVAVPTAPNNCVISGSAYAAYCHNITVQNGGVLRIDPTNNTLTVTDVVNVNAGGTFNIMNTGGLIQVNNVNNFGTINYTRISQPMYRYDYTYWGSPVTLGSNYTLGMLSPATLADKYYSWTPFVGASYGTWNQESSATVMDPRKGYIVRAPQTYSTNPSTKVAYTATFTGTPNNGNINSPVLFGTMGGPTFNDQYNLLANPYPSSISAATFLNLPNNAARIDGTIYFWTHNSAPSTLYPDPFYNDFLYNYTGSDYASWNKVGGVGTAASTGGTVPNGYIAAGQSFFVRSLNVAGNAMFNNSMRSAAYTNSQFFRPDNDAVESIRENTEEADFEKHRLWLNMMNPGSFSQILVAYAEGATDSWERGYDGHKFEHLASNSFYSLIDDEVFVIQAKALPLDEYDQVPLGYNSLQPAEYTIRIDHYDGDFEQRNIYLEDKLLNVIHDLKQSPYSFTTAAGHFEDRLVLRYHESALGNTSFSASGLSAFIAERQLNVSATEAIESIDVFEVNGKLVKSYLPDTQSKTFVDDFVFAQGIYFAKVKLTNGTVATQKLMNR</sequence>
<protein>
    <submittedName>
        <fullName evidence="3">Fibronectin type III domain-containing protein</fullName>
    </submittedName>
</protein>
<evidence type="ECO:0000256" key="1">
    <source>
        <dbReference type="SAM" id="SignalP"/>
    </source>
</evidence>
<accession>A0A1G5F729</accession>
<evidence type="ECO:0000313" key="3">
    <source>
        <dbReference type="EMBL" id="SCY35052.1"/>
    </source>
</evidence>
<keyword evidence="1" id="KW-0732">Signal</keyword>
<dbReference type="Pfam" id="PF20009">
    <property type="entry name" value="GEVED"/>
    <property type="match status" value="1"/>
</dbReference>
<evidence type="ECO:0000259" key="2">
    <source>
        <dbReference type="PROSITE" id="PS50853"/>
    </source>
</evidence>
<dbReference type="InterPro" id="IPR036116">
    <property type="entry name" value="FN3_sf"/>
</dbReference>
<proteinExistence type="predicted"/>
<name>A0A1G5F729_9FLAO</name>
<feature type="domain" description="Fibronectin type-III" evidence="2">
    <location>
        <begin position="390"/>
        <end position="489"/>
    </location>
</feature>
<dbReference type="Proteomes" id="UP000199354">
    <property type="component" value="Unassembled WGS sequence"/>
</dbReference>
<dbReference type="SUPFAM" id="SSF49265">
    <property type="entry name" value="Fibronectin type III"/>
    <property type="match status" value="1"/>
</dbReference>
<dbReference type="InterPro" id="IPR013783">
    <property type="entry name" value="Ig-like_fold"/>
</dbReference>
<dbReference type="EMBL" id="FMVF01000005">
    <property type="protein sequence ID" value="SCY35052.1"/>
    <property type="molecule type" value="Genomic_DNA"/>
</dbReference>